<proteinExistence type="predicted"/>
<dbReference type="KEGG" id="nmk:CHR53_14975"/>
<keyword evidence="2" id="KW-1185">Reference proteome</keyword>
<evidence type="ECO:0000313" key="1">
    <source>
        <dbReference type="EMBL" id="AZU62475.1"/>
    </source>
</evidence>
<dbReference type="Proteomes" id="UP000282892">
    <property type="component" value="Chromosome"/>
</dbReference>
<dbReference type="InterPro" id="IPR000944">
    <property type="entry name" value="Tscrpt_reg_Rrf2"/>
</dbReference>
<dbReference type="GO" id="GO:0005829">
    <property type="term" value="C:cytosol"/>
    <property type="evidence" value="ECO:0007669"/>
    <property type="project" value="TreeGrafter"/>
</dbReference>
<gene>
    <name evidence="1" type="ORF">CHR53_14975</name>
</gene>
<dbReference type="Pfam" id="PF02082">
    <property type="entry name" value="Rrf2"/>
    <property type="match status" value="1"/>
</dbReference>
<dbReference type="InterPro" id="IPR036390">
    <property type="entry name" value="WH_DNA-bd_sf"/>
</dbReference>
<dbReference type="PROSITE" id="PS51197">
    <property type="entry name" value="HTH_RRF2_2"/>
    <property type="match status" value="1"/>
</dbReference>
<dbReference type="GO" id="GO:0003700">
    <property type="term" value="F:DNA-binding transcription factor activity"/>
    <property type="evidence" value="ECO:0007669"/>
    <property type="project" value="TreeGrafter"/>
</dbReference>
<dbReference type="OrthoDB" id="9808360at2"/>
<dbReference type="NCBIfam" id="TIGR00738">
    <property type="entry name" value="rrf2_super"/>
    <property type="match status" value="1"/>
</dbReference>
<dbReference type="Gene3D" id="1.10.10.10">
    <property type="entry name" value="Winged helix-like DNA-binding domain superfamily/Winged helix DNA-binding domain"/>
    <property type="match status" value="1"/>
</dbReference>
<dbReference type="RefSeq" id="WP_066399994.1">
    <property type="nucleotide sequence ID" value="NZ_CP022572.1"/>
</dbReference>
<sequence>MQIKNGFEQSVYAICLLSMLPAKSVLPGEAISNQIGASPTYFQKILRKLADSDLITSVPGKKGGFKLKKTPSEIRIYDIFLAIEGQQALYYSNNVLGEMIHKKDKEACVLSDLMERAETSWITVLKSETISTLFTELHKEKDLQDWVNQNLVQQTNNQN</sequence>
<dbReference type="PANTHER" id="PTHR33221:SF15">
    <property type="entry name" value="HTH-TYPE TRANSCRIPTIONAL REGULATOR YWGB-RELATED"/>
    <property type="match status" value="1"/>
</dbReference>
<accession>A0A3Q9QSU8</accession>
<name>A0A3Q9QSU8_9BACI</name>
<dbReference type="AlphaFoldDB" id="A0A3Q9QSU8"/>
<protein>
    <submittedName>
        <fullName evidence="1">Transcriptional regulator</fullName>
    </submittedName>
</protein>
<reference evidence="1 2" key="1">
    <citation type="submission" date="2017-07" db="EMBL/GenBank/DDBJ databases">
        <title>The complete genome sequence of Bacillus mesonae strain H20-5, an efficient strain improving plant abiotic stress resistance.</title>
        <authorList>
            <person name="Kim S.Y."/>
            <person name="Song H."/>
            <person name="Sang M.K."/>
            <person name="Weon H.-Y."/>
            <person name="Song J."/>
        </authorList>
    </citation>
    <scope>NUCLEOTIDE SEQUENCE [LARGE SCALE GENOMIC DNA]</scope>
    <source>
        <strain evidence="1 2">H20-5</strain>
    </source>
</reference>
<dbReference type="PANTHER" id="PTHR33221">
    <property type="entry name" value="WINGED HELIX-TURN-HELIX TRANSCRIPTIONAL REGULATOR, RRF2 FAMILY"/>
    <property type="match status" value="1"/>
</dbReference>
<evidence type="ECO:0000313" key="2">
    <source>
        <dbReference type="Proteomes" id="UP000282892"/>
    </source>
</evidence>
<organism evidence="1 2">
    <name type="scientific">Neobacillus mesonae</name>
    <dbReference type="NCBI Taxonomy" id="1193713"/>
    <lineage>
        <taxon>Bacteria</taxon>
        <taxon>Bacillati</taxon>
        <taxon>Bacillota</taxon>
        <taxon>Bacilli</taxon>
        <taxon>Bacillales</taxon>
        <taxon>Bacillaceae</taxon>
        <taxon>Neobacillus</taxon>
    </lineage>
</organism>
<dbReference type="EMBL" id="CP022572">
    <property type="protein sequence ID" value="AZU62475.1"/>
    <property type="molecule type" value="Genomic_DNA"/>
</dbReference>
<dbReference type="STRING" id="1193713.GCA_001636315_05440"/>
<dbReference type="InterPro" id="IPR036388">
    <property type="entry name" value="WH-like_DNA-bd_sf"/>
</dbReference>
<dbReference type="SUPFAM" id="SSF46785">
    <property type="entry name" value="Winged helix' DNA-binding domain"/>
    <property type="match status" value="1"/>
</dbReference>